<dbReference type="EMBL" id="CM037159">
    <property type="protein sequence ID" value="KAH7866567.1"/>
    <property type="molecule type" value="Genomic_DNA"/>
</dbReference>
<proteinExistence type="predicted"/>
<reference evidence="1 2" key="1">
    <citation type="journal article" date="2021" name="Hortic Res">
        <title>High-quality reference genome and annotation aids understanding of berry development for evergreen blueberry (Vaccinium darrowii).</title>
        <authorList>
            <person name="Yu J."/>
            <person name="Hulse-Kemp A.M."/>
            <person name="Babiker E."/>
            <person name="Staton M."/>
        </authorList>
    </citation>
    <scope>NUCLEOTIDE SEQUENCE [LARGE SCALE GENOMIC DNA]</scope>
    <source>
        <strain evidence="2">cv. NJ 8807/NJ 8810</strain>
        <tissue evidence="1">Young leaf</tissue>
    </source>
</reference>
<name>A0ACB7ZKH7_9ERIC</name>
<evidence type="ECO:0000313" key="1">
    <source>
        <dbReference type="EMBL" id="KAH7866567.1"/>
    </source>
</evidence>
<protein>
    <submittedName>
        <fullName evidence="1">Uncharacterized protein</fullName>
    </submittedName>
</protein>
<organism evidence="1 2">
    <name type="scientific">Vaccinium darrowii</name>
    <dbReference type="NCBI Taxonomy" id="229202"/>
    <lineage>
        <taxon>Eukaryota</taxon>
        <taxon>Viridiplantae</taxon>
        <taxon>Streptophyta</taxon>
        <taxon>Embryophyta</taxon>
        <taxon>Tracheophyta</taxon>
        <taxon>Spermatophyta</taxon>
        <taxon>Magnoliopsida</taxon>
        <taxon>eudicotyledons</taxon>
        <taxon>Gunneridae</taxon>
        <taxon>Pentapetalae</taxon>
        <taxon>asterids</taxon>
        <taxon>Ericales</taxon>
        <taxon>Ericaceae</taxon>
        <taxon>Vaccinioideae</taxon>
        <taxon>Vaccinieae</taxon>
        <taxon>Vaccinium</taxon>
    </lineage>
</organism>
<accession>A0ACB7ZKH7</accession>
<keyword evidence="2" id="KW-1185">Reference proteome</keyword>
<sequence length="197" mass="22648">MAFPGGSSDTTPMDIEQESPPEPSEPDPSELILQFRSQLNLTDKSTMTREEVIEKFIQPVEEAFGAGSLEYAEFLELMFDFVDKRADIQVVRSRIRLLFKEHPQLVASFDTYFPAEVQAQNDRPLIQAVVDAESVRFLNNIRMAYMHDEGRYKAFLDIVCGHQSANKDIHDLYKEVCILFHDRPDLIATFRKFLPVS</sequence>
<comment type="caution">
    <text evidence="1">The sequence shown here is derived from an EMBL/GenBank/DDBJ whole genome shotgun (WGS) entry which is preliminary data.</text>
</comment>
<dbReference type="Proteomes" id="UP000828048">
    <property type="component" value="Chromosome 9"/>
</dbReference>
<evidence type="ECO:0000313" key="2">
    <source>
        <dbReference type="Proteomes" id="UP000828048"/>
    </source>
</evidence>
<gene>
    <name evidence="1" type="ORF">Vadar_022025</name>
</gene>